<dbReference type="Proteomes" id="UP000515153">
    <property type="component" value="Unplaced"/>
</dbReference>
<dbReference type="InterPro" id="IPR017853">
    <property type="entry name" value="GH"/>
</dbReference>
<proteinExistence type="inferred from homology"/>
<evidence type="ECO:0000313" key="7">
    <source>
        <dbReference type="Proteomes" id="UP000515153"/>
    </source>
</evidence>
<sequence length="423" mass="47439">MVRLGFLFALVGVASAAPAPEPVNALNRRAAWPNTPFHVDGRYTKDASNNTVTFAGINWPGHGEVMIPEGLQYQSIETIVSKIKSTGMNAVRLTYAIQMIDEIYDNGRDVTLEKAFTQGLGDENGTIVMNQFMAKNTQFSPQSTRLQVYDAVAAELARQEIHILLDNHMSTGKWCCGADDGNAFWGDSDFNTTLWVRGLEYMANHGKNWKALTAMSLRNEPRQPSTTSPAYNNYNWDTWYKYVKQGANAINAANPDVLVFMSGLNYDTTMAPVVKGEVLTPGTSRFSFDDFPKWGRQKLVVELHNYETSQTSCDNLESNLYNNGFQALNDTSVTTFPVMLTEYGFNMVDNSYQSVYATCIAAYTPKQKVGFFIWVIAGSYYSRQGTQDFDESWGVLNHDWSDWRNPTYVKDQLIPQISATLKA</sequence>
<reference evidence="8" key="3">
    <citation type="submission" date="2025-08" db="UniProtKB">
        <authorList>
            <consortium name="RefSeq"/>
        </authorList>
    </citation>
    <scope>IDENTIFICATION</scope>
    <source>
        <strain evidence="8">NI907</strain>
    </source>
</reference>
<name>A0A6P8BIJ9_PYRGI</name>
<dbReference type="SUPFAM" id="SSF51445">
    <property type="entry name" value="(Trans)glycosidases"/>
    <property type="match status" value="1"/>
</dbReference>
<keyword evidence="2 4" id="KW-0378">Hydrolase</keyword>
<dbReference type="InterPro" id="IPR001547">
    <property type="entry name" value="Glyco_hydro_5"/>
</dbReference>
<feature type="signal peptide" evidence="5">
    <location>
        <begin position="1"/>
        <end position="16"/>
    </location>
</feature>
<dbReference type="KEGG" id="pgri:PgNI_00665"/>
<comment type="similarity">
    <text evidence="1 4">Belongs to the glycosyl hydrolase 5 (cellulase A) family.</text>
</comment>
<dbReference type="PANTHER" id="PTHR31263:SF0">
    <property type="entry name" value="CELLULASE FAMILY PROTEIN (AFU_ORTHOLOGUE AFUA_5G14560)"/>
    <property type="match status" value="1"/>
</dbReference>
<dbReference type="GO" id="GO:0004553">
    <property type="term" value="F:hydrolase activity, hydrolyzing O-glycosyl compounds"/>
    <property type="evidence" value="ECO:0007669"/>
    <property type="project" value="InterPro"/>
</dbReference>
<protein>
    <recommendedName>
        <fullName evidence="6">Glycoside hydrolase family 5 domain-containing protein</fullName>
    </recommendedName>
</protein>
<dbReference type="GeneID" id="41955657"/>
<dbReference type="PANTHER" id="PTHR31263">
    <property type="entry name" value="CELLULASE FAMILY PROTEIN (AFU_ORTHOLOGUE AFUA_5G14560)"/>
    <property type="match status" value="1"/>
</dbReference>
<evidence type="ECO:0000256" key="2">
    <source>
        <dbReference type="ARBA" id="ARBA00022801"/>
    </source>
</evidence>
<gene>
    <name evidence="8" type="ORF">PgNI_00665</name>
</gene>
<keyword evidence="7" id="KW-1185">Reference proteome</keyword>
<accession>A0A6P8BIJ9</accession>
<dbReference type="Pfam" id="PF00150">
    <property type="entry name" value="Cellulase"/>
    <property type="match status" value="1"/>
</dbReference>
<keyword evidence="5" id="KW-0732">Signal</keyword>
<evidence type="ECO:0000313" key="8">
    <source>
        <dbReference type="RefSeq" id="XP_030986962.1"/>
    </source>
</evidence>
<evidence type="ECO:0000256" key="3">
    <source>
        <dbReference type="ARBA" id="ARBA00023295"/>
    </source>
</evidence>
<reference evidence="8" key="1">
    <citation type="journal article" date="2019" name="Mol. Biol. Evol.">
        <title>Blast fungal genomes show frequent chromosomal changes, gene gains and losses, and effector gene turnover.</title>
        <authorList>
            <person name="Gomez Luciano L.B."/>
            <person name="Jason Tsai I."/>
            <person name="Chuma I."/>
            <person name="Tosa Y."/>
            <person name="Chen Y.H."/>
            <person name="Li J.Y."/>
            <person name="Li M.Y."/>
            <person name="Jade Lu M.Y."/>
            <person name="Nakayashiki H."/>
            <person name="Li W.H."/>
        </authorList>
    </citation>
    <scope>NUCLEOTIDE SEQUENCE</scope>
    <source>
        <strain evidence="8">NI907</strain>
    </source>
</reference>
<organism evidence="7 8">
    <name type="scientific">Pyricularia grisea</name>
    <name type="common">Crabgrass-specific blast fungus</name>
    <name type="synonym">Magnaporthe grisea</name>
    <dbReference type="NCBI Taxonomy" id="148305"/>
    <lineage>
        <taxon>Eukaryota</taxon>
        <taxon>Fungi</taxon>
        <taxon>Dikarya</taxon>
        <taxon>Ascomycota</taxon>
        <taxon>Pezizomycotina</taxon>
        <taxon>Sordariomycetes</taxon>
        <taxon>Sordariomycetidae</taxon>
        <taxon>Magnaporthales</taxon>
        <taxon>Pyriculariaceae</taxon>
        <taxon>Pyricularia</taxon>
    </lineage>
</organism>
<evidence type="ECO:0000256" key="4">
    <source>
        <dbReference type="RuleBase" id="RU361153"/>
    </source>
</evidence>
<dbReference type="Gene3D" id="3.20.20.80">
    <property type="entry name" value="Glycosidases"/>
    <property type="match status" value="1"/>
</dbReference>
<evidence type="ECO:0000256" key="1">
    <source>
        <dbReference type="ARBA" id="ARBA00005641"/>
    </source>
</evidence>
<keyword evidence="3 4" id="KW-0326">Glycosidase</keyword>
<reference evidence="8" key="2">
    <citation type="submission" date="2019-10" db="EMBL/GenBank/DDBJ databases">
        <authorList>
            <consortium name="NCBI Genome Project"/>
        </authorList>
    </citation>
    <scope>NUCLEOTIDE SEQUENCE</scope>
    <source>
        <strain evidence="8">NI907</strain>
    </source>
</reference>
<feature type="chain" id="PRO_5027550468" description="Glycoside hydrolase family 5 domain-containing protein" evidence="5">
    <location>
        <begin position="17"/>
        <end position="423"/>
    </location>
</feature>
<evidence type="ECO:0000256" key="5">
    <source>
        <dbReference type="SAM" id="SignalP"/>
    </source>
</evidence>
<evidence type="ECO:0000259" key="6">
    <source>
        <dbReference type="Pfam" id="PF00150"/>
    </source>
</evidence>
<feature type="domain" description="Glycoside hydrolase family 5" evidence="6">
    <location>
        <begin position="56"/>
        <end position="376"/>
    </location>
</feature>
<dbReference type="RefSeq" id="XP_030986962.1">
    <property type="nucleotide sequence ID" value="XM_031120743.1"/>
</dbReference>
<dbReference type="GO" id="GO:0000272">
    <property type="term" value="P:polysaccharide catabolic process"/>
    <property type="evidence" value="ECO:0007669"/>
    <property type="project" value="InterPro"/>
</dbReference>
<dbReference type="AlphaFoldDB" id="A0A6P8BIJ9"/>